<dbReference type="GO" id="GO:0004252">
    <property type="term" value="F:serine-type endopeptidase activity"/>
    <property type="evidence" value="ECO:0007669"/>
    <property type="project" value="InterPro"/>
</dbReference>
<dbReference type="Pfam" id="PF17766">
    <property type="entry name" value="fn3_6"/>
    <property type="match status" value="1"/>
</dbReference>
<comment type="caution">
    <text evidence="5">The sequence shown here is derived from an EMBL/GenBank/DDBJ whole genome shotgun (WGS) entry which is preliminary data.</text>
</comment>
<evidence type="ECO:0000256" key="1">
    <source>
        <dbReference type="ARBA" id="ARBA00011073"/>
    </source>
</evidence>
<comment type="similarity">
    <text evidence="1">Belongs to the peptidase S8 family.</text>
</comment>
<protein>
    <recommendedName>
        <fullName evidence="4">Subtilisin-like protease fibronectin type-III domain-containing protein</fullName>
    </recommendedName>
</protein>
<evidence type="ECO:0000313" key="6">
    <source>
        <dbReference type="Proteomes" id="UP000636709"/>
    </source>
</evidence>
<sequence length="351" mass="37405">MLDTGIYPNSPSFSDDGFGPPPSKWKVRSLELAAYREGSTEGLSPLDDEGHGSHTGVHRGRPSCQQRQLDGLAAGVARGAVPGARLAIYKVCWNESGCLEVDMLAAFDDAIADGVDVNLLLHRELGAVSQSCGYHRKNRDDGQSTSSGSRLVLFSGAKHDHPRDLEVTPMNTPGNSNTTAFKYGAGQLNPVKANNPGLVYDASESDYVAMLCAQGYNATQLALITGSNTTVCPNGSMSGSPSDLNYPTMAARVEPGKNFTVSFPRTATNVGAASEAYDVKVIIPIEAAKDILIDVSPSKLEFSAENQKISFTVTVSGVPPLDGQVHSAAIVWYNNEHEVRSPVVVYTEVDW</sequence>
<reference evidence="5" key="1">
    <citation type="submission" date="2020-07" db="EMBL/GenBank/DDBJ databases">
        <title>Genome sequence and genetic diversity analysis of an under-domesticated orphan crop, white fonio (Digitaria exilis).</title>
        <authorList>
            <person name="Bennetzen J.L."/>
            <person name="Chen S."/>
            <person name="Ma X."/>
            <person name="Wang X."/>
            <person name="Yssel A.E.J."/>
            <person name="Chaluvadi S.R."/>
            <person name="Johnson M."/>
            <person name="Gangashetty P."/>
            <person name="Hamidou F."/>
            <person name="Sanogo M.D."/>
            <person name="Zwaenepoel A."/>
            <person name="Wallace J."/>
            <person name="Van De Peer Y."/>
            <person name="Van Deynze A."/>
        </authorList>
    </citation>
    <scope>NUCLEOTIDE SEQUENCE</scope>
    <source>
        <tissue evidence="5">Leaves</tissue>
    </source>
</reference>
<feature type="domain" description="Subtilisin-like protease fibronectin type-III" evidence="4">
    <location>
        <begin position="243"/>
        <end position="345"/>
    </location>
</feature>
<dbReference type="SUPFAM" id="SSF52743">
    <property type="entry name" value="Subtilisin-like"/>
    <property type="match status" value="1"/>
</dbReference>
<dbReference type="PANTHER" id="PTHR10795">
    <property type="entry name" value="PROPROTEIN CONVERTASE SUBTILISIN/KEXIN"/>
    <property type="match status" value="1"/>
</dbReference>
<dbReference type="InterPro" id="IPR045051">
    <property type="entry name" value="SBT"/>
</dbReference>
<keyword evidence="6" id="KW-1185">Reference proteome</keyword>
<name>A0A835B5R4_9POAL</name>
<organism evidence="5 6">
    <name type="scientific">Digitaria exilis</name>
    <dbReference type="NCBI Taxonomy" id="1010633"/>
    <lineage>
        <taxon>Eukaryota</taxon>
        <taxon>Viridiplantae</taxon>
        <taxon>Streptophyta</taxon>
        <taxon>Embryophyta</taxon>
        <taxon>Tracheophyta</taxon>
        <taxon>Spermatophyta</taxon>
        <taxon>Magnoliopsida</taxon>
        <taxon>Liliopsida</taxon>
        <taxon>Poales</taxon>
        <taxon>Poaceae</taxon>
        <taxon>PACMAD clade</taxon>
        <taxon>Panicoideae</taxon>
        <taxon>Panicodae</taxon>
        <taxon>Paniceae</taxon>
        <taxon>Anthephorinae</taxon>
        <taxon>Digitaria</taxon>
    </lineage>
</organism>
<feature type="region of interest" description="Disordered" evidence="3">
    <location>
        <begin position="1"/>
        <end position="20"/>
    </location>
</feature>
<gene>
    <name evidence="5" type="ORF">HU200_046415</name>
</gene>
<dbReference type="GO" id="GO:0006508">
    <property type="term" value="P:proteolysis"/>
    <property type="evidence" value="ECO:0007669"/>
    <property type="project" value="InterPro"/>
</dbReference>
<dbReference type="EMBL" id="JACEFO010002142">
    <property type="protein sequence ID" value="KAF8677860.1"/>
    <property type="molecule type" value="Genomic_DNA"/>
</dbReference>
<dbReference type="AlphaFoldDB" id="A0A835B5R4"/>
<dbReference type="OrthoDB" id="694050at2759"/>
<proteinExistence type="inferred from homology"/>
<accession>A0A835B5R4</accession>
<dbReference type="Proteomes" id="UP000636709">
    <property type="component" value="Unassembled WGS sequence"/>
</dbReference>
<dbReference type="Gene3D" id="3.40.50.200">
    <property type="entry name" value="Peptidase S8/S53 domain"/>
    <property type="match status" value="1"/>
</dbReference>
<dbReference type="InterPro" id="IPR036852">
    <property type="entry name" value="Peptidase_S8/S53_dom_sf"/>
</dbReference>
<evidence type="ECO:0000256" key="2">
    <source>
        <dbReference type="ARBA" id="ARBA00022729"/>
    </source>
</evidence>
<evidence type="ECO:0000256" key="3">
    <source>
        <dbReference type="SAM" id="MobiDB-lite"/>
    </source>
</evidence>
<dbReference type="Gene3D" id="2.60.40.2310">
    <property type="match status" value="1"/>
</dbReference>
<dbReference type="InterPro" id="IPR041469">
    <property type="entry name" value="Subtilisin-like_FN3"/>
</dbReference>
<keyword evidence="2" id="KW-0732">Signal</keyword>
<evidence type="ECO:0000259" key="4">
    <source>
        <dbReference type="Pfam" id="PF17766"/>
    </source>
</evidence>
<feature type="region of interest" description="Disordered" evidence="3">
    <location>
        <begin position="39"/>
        <end position="63"/>
    </location>
</feature>
<evidence type="ECO:0000313" key="5">
    <source>
        <dbReference type="EMBL" id="KAF8677860.1"/>
    </source>
</evidence>